<dbReference type="Proteomes" id="UP000237347">
    <property type="component" value="Unassembled WGS sequence"/>
</dbReference>
<keyword evidence="2" id="KW-0677">Repeat</keyword>
<accession>A0AAW0JVT7</accession>
<gene>
    <name evidence="5" type="primary">CRK25_48</name>
    <name evidence="5" type="ORF">CFP56_027624</name>
</gene>
<evidence type="ECO:0000256" key="2">
    <source>
        <dbReference type="ARBA" id="ARBA00022737"/>
    </source>
</evidence>
<feature type="domain" description="Gnk2-homologous" evidence="4">
    <location>
        <begin position="49"/>
        <end position="155"/>
    </location>
</feature>
<dbReference type="PANTHER" id="PTHR32099:SF42">
    <property type="entry name" value="CYSTEINE-RICH RECEPTOR-LIKE PROTEIN KINASE 9-RELATED"/>
    <property type="match status" value="1"/>
</dbReference>
<evidence type="ECO:0000256" key="1">
    <source>
        <dbReference type="ARBA" id="ARBA00022729"/>
    </source>
</evidence>
<evidence type="ECO:0000313" key="5">
    <source>
        <dbReference type="EMBL" id="KAK7831139.1"/>
    </source>
</evidence>
<comment type="caution">
    <text evidence="5">The sequence shown here is derived from an EMBL/GenBank/DDBJ whole genome shotgun (WGS) entry which is preliminary data.</text>
</comment>
<keyword evidence="3" id="KW-1133">Transmembrane helix</keyword>
<name>A0AAW0JVT7_QUESU</name>
<dbReference type="Pfam" id="PF01657">
    <property type="entry name" value="Stress-antifung"/>
    <property type="match status" value="2"/>
</dbReference>
<reference evidence="5 6" key="1">
    <citation type="journal article" date="2018" name="Sci. Data">
        <title>The draft genome sequence of cork oak.</title>
        <authorList>
            <person name="Ramos A.M."/>
            <person name="Usie A."/>
            <person name="Barbosa P."/>
            <person name="Barros P.M."/>
            <person name="Capote T."/>
            <person name="Chaves I."/>
            <person name="Simoes F."/>
            <person name="Abreu I."/>
            <person name="Carrasquinho I."/>
            <person name="Faro C."/>
            <person name="Guimaraes J.B."/>
            <person name="Mendonca D."/>
            <person name="Nobrega F."/>
            <person name="Rodrigues L."/>
            <person name="Saibo N.J.M."/>
            <person name="Varela M.C."/>
            <person name="Egas C."/>
            <person name="Matos J."/>
            <person name="Miguel C.M."/>
            <person name="Oliveira M.M."/>
            <person name="Ricardo C.P."/>
            <person name="Goncalves S."/>
        </authorList>
    </citation>
    <scope>NUCLEOTIDE SEQUENCE [LARGE SCALE GENOMIC DNA]</scope>
    <source>
        <strain evidence="6">cv. HL8</strain>
    </source>
</reference>
<keyword evidence="3" id="KW-0472">Membrane</keyword>
<keyword evidence="3" id="KW-0812">Transmembrane</keyword>
<dbReference type="CDD" id="cd23509">
    <property type="entry name" value="Gnk2-like"/>
    <property type="match status" value="1"/>
</dbReference>
<organism evidence="5 6">
    <name type="scientific">Quercus suber</name>
    <name type="common">Cork oak</name>
    <dbReference type="NCBI Taxonomy" id="58331"/>
    <lineage>
        <taxon>Eukaryota</taxon>
        <taxon>Viridiplantae</taxon>
        <taxon>Streptophyta</taxon>
        <taxon>Embryophyta</taxon>
        <taxon>Tracheophyta</taxon>
        <taxon>Spermatophyta</taxon>
        <taxon>Magnoliopsida</taxon>
        <taxon>eudicotyledons</taxon>
        <taxon>Gunneridae</taxon>
        <taxon>Pentapetalae</taxon>
        <taxon>rosids</taxon>
        <taxon>fabids</taxon>
        <taxon>Fagales</taxon>
        <taxon>Fagaceae</taxon>
        <taxon>Quercus</taxon>
    </lineage>
</organism>
<dbReference type="InterPro" id="IPR038408">
    <property type="entry name" value="GNK2_sf"/>
</dbReference>
<feature type="transmembrane region" description="Helical" evidence="3">
    <location>
        <begin position="26"/>
        <end position="44"/>
    </location>
</feature>
<keyword evidence="6" id="KW-1185">Reference proteome</keyword>
<evidence type="ECO:0000259" key="4">
    <source>
        <dbReference type="PROSITE" id="PS51473"/>
    </source>
</evidence>
<keyword evidence="1" id="KW-0732">Signal</keyword>
<dbReference type="EMBL" id="PKMF04000450">
    <property type="protein sequence ID" value="KAK7831139.1"/>
    <property type="molecule type" value="Genomic_DNA"/>
</dbReference>
<proteinExistence type="predicted"/>
<dbReference type="GO" id="GO:0016301">
    <property type="term" value="F:kinase activity"/>
    <property type="evidence" value="ECO:0007669"/>
    <property type="project" value="UniProtKB-KW"/>
</dbReference>
<protein>
    <submittedName>
        <fullName evidence="5">Cysteine-rich receptor-like protein kinase 25</fullName>
    </submittedName>
</protein>
<dbReference type="PROSITE" id="PS51473">
    <property type="entry name" value="GNK2"/>
    <property type="match status" value="1"/>
</dbReference>
<sequence>MAKETKLEFGKCIGCLRTLTLRNLPSFHVSMIILVLLYLLSSIISEAAPTYRSHYCSDATFTPNSTYQSNLNLVLSSLFSNSSIESGFYNITVGQNSSNNKIYGLFLCRRDVTTEVCQDCVATATKNTVQQYCPRRRAVVIWYDECMLRYSKPNFFIIMDDPSFSKWDNSTVAECTPDISSFDCNKCLWGAIAYLPSCCSGKQGAMGLYTSCSVRYDVHPFYRIIPSPPVPPPPPSPPVLVTRTHNCNSKTHYSKC</sequence>
<dbReference type="InterPro" id="IPR002902">
    <property type="entry name" value="GNK2"/>
</dbReference>
<dbReference type="AlphaFoldDB" id="A0AAW0JVT7"/>
<dbReference type="PANTHER" id="PTHR32099">
    <property type="entry name" value="CYSTEINE-RICH REPEAT SECRETORY PROTEIN"/>
    <property type="match status" value="1"/>
</dbReference>
<evidence type="ECO:0000313" key="6">
    <source>
        <dbReference type="Proteomes" id="UP000237347"/>
    </source>
</evidence>
<dbReference type="FunFam" id="3.30.430.20:FF:000003">
    <property type="entry name" value="Cysteine-rich RLK (RECEPTOR-like protein kinase) 10"/>
    <property type="match status" value="1"/>
</dbReference>
<evidence type="ECO:0000256" key="3">
    <source>
        <dbReference type="SAM" id="Phobius"/>
    </source>
</evidence>
<dbReference type="Gene3D" id="3.30.430.20">
    <property type="entry name" value="Gnk2 domain, C-X8-C-X2-C motif"/>
    <property type="match status" value="2"/>
</dbReference>